<dbReference type="SUPFAM" id="SSF51569">
    <property type="entry name" value="Aldolase"/>
    <property type="match status" value="1"/>
</dbReference>
<evidence type="ECO:0000256" key="1">
    <source>
        <dbReference type="PIRSR" id="PIRSR001359-1"/>
    </source>
</evidence>
<evidence type="ECO:0000256" key="2">
    <source>
        <dbReference type="PIRSR" id="PIRSR001359-3"/>
    </source>
</evidence>
<dbReference type="Pfam" id="PF01116">
    <property type="entry name" value="F_bP_aldolase"/>
    <property type="match status" value="1"/>
</dbReference>
<evidence type="ECO:0000313" key="5">
    <source>
        <dbReference type="Proteomes" id="UP000275480"/>
    </source>
</evidence>
<dbReference type="PANTHER" id="PTHR30304:SF0">
    <property type="entry name" value="D-TAGATOSE-1,6-BISPHOSPHATE ALDOLASE SUBUNIT GATY-RELATED"/>
    <property type="match status" value="1"/>
</dbReference>
<name>A0AB74BXV6_ASPFL</name>
<dbReference type="GO" id="GO:0008270">
    <property type="term" value="F:zinc ion binding"/>
    <property type="evidence" value="ECO:0007669"/>
    <property type="project" value="UniProtKB-UniRule"/>
</dbReference>
<sequence length="307" mass="34233">MATESDYRLDKLVYLFRTQARSSSYVESICGTRYGKAGNMANPWRLYNNDGVMAAIRAAEAKRSPALIEIFPWTMHFQGPHFVKYIVEAAHTASVPIGVHLDHCMDPADVEQALNLPIDSVMVDASRLEPEENIEYCRQITEQAKIKGITVEAEMGRINGGEDGIPDASHLEEIWTDPQHAEEFTRRTGVQFLAPSFGNIHGPYPEGGSEKYWQLDRLKLIADAIGPTIPRVIHGTHPVPNWLFHKAIATGARKININRNARDGYTAFVAENADRLELTALKEQSVAIYQRSVEHLMDVLGSSGKAH</sequence>
<dbReference type="Proteomes" id="UP000275480">
    <property type="component" value="Unassembled WGS sequence"/>
</dbReference>
<dbReference type="GO" id="GO:0006096">
    <property type="term" value="P:glycolytic process"/>
    <property type="evidence" value="ECO:0007669"/>
    <property type="project" value="UniProtKB-KW"/>
</dbReference>
<comment type="similarity">
    <text evidence="3">Belongs to the class II fructose-bisphosphate aldolase family.</text>
</comment>
<dbReference type="AlphaFoldDB" id="A0AB74BXV6"/>
<comment type="function">
    <text evidence="3">Catalyzes the aldol condensation of dihydroxyacetone phosphate (DHAP or glycerone-phosphate) with glyceraldehyde 3-phosphate (G3P) to form fructose 1,6-bisphosphate (FBP) in gluconeogenesis and the reverse reaction in glycolysis.</text>
</comment>
<comment type="cofactor">
    <cofactor evidence="2 3">
        <name>Zn(2+)</name>
        <dbReference type="ChEBI" id="CHEBI:29105"/>
    </cofactor>
    <text evidence="2 3">Binds 2 Zn(2+) ions per subunit. One is catalytic and the other provides a structural contribution.</text>
</comment>
<keyword evidence="2 3" id="KW-0862">Zinc</keyword>
<evidence type="ECO:0000256" key="3">
    <source>
        <dbReference type="RuleBase" id="RU366023"/>
    </source>
</evidence>
<organism evidence="4 5">
    <name type="scientific">Aspergillus flavus</name>
    <dbReference type="NCBI Taxonomy" id="5059"/>
    <lineage>
        <taxon>Eukaryota</taxon>
        <taxon>Fungi</taxon>
        <taxon>Dikarya</taxon>
        <taxon>Ascomycota</taxon>
        <taxon>Pezizomycotina</taxon>
        <taxon>Eurotiomycetes</taxon>
        <taxon>Eurotiomycetidae</taxon>
        <taxon>Eurotiales</taxon>
        <taxon>Aspergillaceae</taxon>
        <taxon>Aspergillus</taxon>
        <taxon>Aspergillus subgen. Circumdati</taxon>
    </lineage>
</organism>
<dbReference type="Gene3D" id="3.20.20.70">
    <property type="entry name" value="Aldolase class I"/>
    <property type="match status" value="1"/>
</dbReference>
<dbReference type="GO" id="GO:0004332">
    <property type="term" value="F:fructose-bisphosphate aldolase activity"/>
    <property type="evidence" value="ECO:0007669"/>
    <property type="project" value="UniProtKB-EC"/>
</dbReference>
<reference evidence="4 5" key="1">
    <citation type="submission" date="2018-07" db="EMBL/GenBank/DDBJ databases">
        <title>Identification of spontaneous genetic mutation associated with occurrence of a yellow conidial color mutant of Aspergillus flavus.</title>
        <authorList>
            <person name="Chang P.-K."/>
            <person name="Mack B.M."/>
            <person name="Scharfenstein L."/>
            <person name="Gilbert M.K."/>
        </authorList>
    </citation>
    <scope>NUCLEOTIDE SEQUENCE [LARGE SCALE GENOMIC DNA]</scope>
    <source>
        <strain evidence="4 5">CA14</strain>
    </source>
</reference>
<comment type="pathway">
    <text evidence="3">Carbohydrate degradation; glycolysis; D-glyceraldehyde 3-phosphate and glycerone phosphate from D-glucose: step 4/4.</text>
</comment>
<dbReference type="EMBL" id="QQZZ01000160">
    <property type="protein sequence ID" value="RMZ38340.1"/>
    <property type="molecule type" value="Genomic_DNA"/>
</dbReference>
<feature type="binding site" evidence="2">
    <location>
        <position position="234"/>
    </location>
    <ligand>
        <name>Zn(2+)</name>
        <dbReference type="ChEBI" id="CHEBI:29105"/>
        <label>1</label>
        <note>catalytic</note>
    </ligand>
</feature>
<keyword evidence="2 3" id="KW-0479">Metal-binding</keyword>
<dbReference type="PIRSF" id="PIRSF001359">
    <property type="entry name" value="F_bP_aldolase_II"/>
    <property type="match status" value="1"/>
</dbReference>
<feature type="binding site" evidence="2">
    <location>
        <position position="154"/>
    </location>
    <ligand>
        <name>Zn(2+)</name>
        <dbReference type="ChEBI" id="CHEBI:29105"/>
        <label>2</label>
    </ligand>
</feature>
<dbReference type="InterPro" id="IPR000771">
    <property type="entry name" value="FBA_II"/>
</dbReference>
<feature type="active site" description="Proton donor" evidence="1">
    <location>
        <position position="102"/>
    </location>
</feature>
<feature type="binding site" evidence="2">
    <location>
        <position position="103"/>
    </location>
    <ligand>
        <name>Zn(2+)</name>
        <dbReference type="ChEBI" id="CHEBI:29105"/>
        <label>1</label>
        <note>catalytic</note>
    </ligand>
</feature>
<comment type="caution">
    <text evidence="4">The sequence shown here is derived from an EMBL/GenBank/DDBJ whole genome shotgun (WGS) entry which is preliminary data.</text>
</comment>
<protein>
    <recommendedName>
        <fullName evidence="3">Fructose-bisphosphate aldolase</fullName>
        <shortName evidence="3">FBP aldolase</shortName>
        <ecNumber evidence="3">4.1.2.13</ecNumber>
    </recommendedName>
</protein>
<dbReference type="EC" id="4.1.2.13" evidence="3"/>
<dbReference type="PANTHER" id="PTHR30304">
    <property type="entry name" value="D-TAGATOSE-1,6-BISPHOSPHATE ALDOLASE"/>
    <property type="match status" value="1"/>
</dbReference>
<dbReference type="InterPro" id="IPR013785">
    <property type="entry name" value="Aldolase_TIM"/>
</dbReference>
<feature type="binding site" evidence="2">
    <location>
        <position position="124"/>
    </location>
    <ligand>
        <name>Zn(2+)</name>
        <dbReference type="ChEBI" id="CHEBI:29105"/>
        <label>2</label>
    </ligand>
</feature>
<evidence type="ECO:0000313" key="4">
    <source>
        <dbReference type="EMBL" id="RMZ38340.1"/>
    </source>
</evidence>
<proteinExistence type="inferred from homology"/>
<keyword evidence="3" id="KW-0456">Lyase</keyword>
<gene>
    <name evidence="4" type="ORF">CA14_007591</name>
</gene>
<accession>A0AB74BXV6</accession>
<feature type="binding site" evidence="2">
    <location>
        <position position="201"/>
    </location>
    <ligand>
        <name>Zn(2+)</name>
        <dbReference type="ChEBI" id="CHEBI:29105"/>
        <label>1</label>
        <note>catalytic</note>
    </ligand>
</feature>
<dbReference type="InterPro" id="IPR050246">
    <property type="entry name" value="Class_II_FBP_aldolase"/>
</dbReference>
<comment type="catalytic activity">
    <reaction evidence="3">
        <text>beta-D-fructose 1,6-bisphosphate = D-glyceraldehyde 3-phosphate + dihydroxyacetone phosphate</text>
        <dbReference type="Rhea" id="RHEA:14729"/>
        <dbReference type="ChEBI" id="CHEBI:32966"/>
        <dbReference type="ChEBI" id="CHEBI:57642"/>
        <dbReference type="ChEBI" id="CHEBI:59776"/>
        <dbReference type="EC" id="4.1.2.13"/>
    </reaction>
</comment>
<keyword evidence="3" id="KW-0324">Glycolysis</keyword>